<dbReference type="EMBL" id="JBBXMP010000195">
    <property type="protein sequence ID" value="KAL0060061.1"/>
    <property type="molecule type" value="Genomic_DNA"/>
</dbReference>
<keyword evidence="2 4" id="KW-0863">Zinc-finger</keyword>
<proteinExistence type="predicted"/>
<feature type="domain" description="MYND-type" evidence="5">
    <location>
        <begin position="424"/>
        <end position="474"/>
    </location>
</feature>
<sequence length="666" mass="76357">MSFTNLNDFLRESNYRFATTGKALDRLSRLGTPQAGPVDPSAFLLNAESPSSNNWTFLHILGALLYDLDHSLHRSQSLILRHIKRHWLYIHPWTTYLLDAVTTSKVTATQKGYEIVECVLHIVPLVVQYPTRFPPAQQETEITTLMESSPKLRDSTRRVWVMIVADHHPLWQLWTQLAAMVFRAKTFDIRIDDRDANQLHSGCPGRSLSMALTRHTIREIPCISSMTDKDVMRLVDLHVLWSNETVIPGNPVVMYPIPRYTLRIQGRLISEALRKRQKVLFASADGGILSMALNSLVTVNLAQLVQVLEDRGRWWITEFLDTNILVDFFKADMLDIDSIGSGTLSARIGIYLAKTLDLVSRNLVYPMVLHAFLKTVKKLEHAGVEGRRQQECWWSSWVRCKRKAFVLKGIRRELRSEVETICSCAECPLKADSTKPCQKDLHAKHLACSRCSAASYCSRECQKWHWEKEHKSECRSLSDLIKDGTPPVTRLETRFIRRVLRAILEKNMDLIQATLRNLPPPKSQLDQHLRLARPIVTVDLDRTDSFDENDLSTRCIKIMHSVDLIVSELRLRQTKNWREWVRGLLERSRHLDEDEVAVVIFAPSHLGRSDSGPLLTEARVGIPVLGQSMERALGTEVTSRPIVRLIRDMSREAWPPLTSWRLQVSK</sequence>
<keyword evidence="3" id="KW-0862">Zinc</keyword>
<dbReference type="Gene3D" id="1.10.220.160">
    <property type="match status" value="1"/>
</dbReference>
<evidence type="ECO:0000256" key="3">
    <source>
        <dbReference type="ARBA" id="ARBA00022833"/>
    </source>
</evidence>
<evidence type="ECO:0000313" key="6">
    <source>
        <dbReference type="EMBL" id="KAL0060061.1"/>
    </source>
</evidence>
<dbReference type="SUPFAM" id="SSF144232">
    <property type="entry name" value="HIT/MYND zinc finger-like"/>
    <property type="match status" value="1"/>
</dbReference>
<keyword evidence="1" id="KW-0479">Metal-binding</keyword>
<evidence type="ECO:0000256" key="2">
    <source>
        <dbReference type="ARBA" id="ARBA00022771"/>
    </source>
</evidence>
<dbReference type="InterPro" id="IPR002893">
    <property type="entry name" value="Znf_MYND"/>
</dbReference>
<evidence type="ECO:0000256" key="4">
    <source>
        <dbReference type="PROSITE-ProRule" id="PRU00134"/>
    </source>
</evidence>
<organism evidence="6 7">
    <name type="scientific">Marasmius tenuissimus</name>
    <dbReference type="NCBI Taxonomy" id="585030"/>
    <lineage>
        <taxon>Eukaryota</taxon>
        <taxon>Fungi</taxon>
        <taxon>Dikarya</taxon>
        <taxon>Basidiomycota</taxon>
        <taxon>Agaricomycotina</taxon>
        <taxon>Agaricomycetes</taxon>
        <taxon>Agaricomycetidae</taxon>
        <taxon>Agaricales</taxon>
        <taxon>Marasmiineae</taxon>
        <taxon>Marasmiaceae</taxon>
        <taxon>Marasmius</taxon>
    </lineage>
</organism>
<evidence type="ECO:0000313" key="7">
    <source>
        <dbReference type="Proteomes" id="UP001437256"/>
    </source>
</evidence>
<dbReference type="Gene3D" id="6.10.140.2220">
    <property type="match status" value="1"/>
</dbReference>
<protein>
    <recommendedName>
        <fullName evidence="5">MYND-type domain-containing protein</fullName>
    </recommendedName>
</protein>
<comment type="caution">
    <text evidence="6">The sequence shown here is derived from an EMBL/GenBank/DDBJ whole genome shotgun (WGS) entry which is preliminary data.</text>
</comment>
<keyword evidence="7" id="KW-1185">Reference proteome</keyword>
<dbReference type="Proteomes" id="UP001437256">
    <property type="component" value="Unassembled WGS sequence"/>
</dbReference>
<gene>
    <name evidence="6" type="ORF">AAF712_013184</name>
</gene>
<name>A0ABR2ZGH5_9AGAR</name>
<reference evidence="6 7" key="1">
    <citation type="submission" date="2024-05" db="EMBL/GenBank/DDBJ databases">
        <title>A draft genome resource for the thread blight pathogen Marasmius tenuissimus strain MS-2.</title>
        <authorList>
            <person name="Yulfo-Soto G.E."/>
            <person name="Baruah I.K."/>
            <person name="Amoako-Attah I."/>
            <person name="Bukari Y."/>
            <person name="Meinhardt L.W."/>
            <person name="Bailey B.A."/>
            <person name="Cohen S.P."/>
        </authorList>
    </citation>
    <scope>NUCLEOTIDE SEQUENCE [LARGE SCALE GENOMIC DNA]</scope>
    <source>
        <strain evidence="6 7">MS-2</strain>
    </source>
</reference>
<evidence type="ECO:0000256" key="1">
    <source>
        <dbReference type="ARBA" id="ARBA00022723"/>
    </source>
</evidence>
<accession>A0ABR2ZGH5</accession>
<dbReference type="PROSITE" id="PS50865">
    <property type="entry name" value="ZF_MYND_2"/>
    <property type="match status" value="1"/>
</dbReference>
<dbReference type="Pfam" id="PF01753">
    <property type="entry name" value="zf-MYND"/>
    <property type="match status" value="1"/>
</dbReference>
<evidence type="ECO:0000259" key="5">
    <source>
        <dbReference type="PROSITE" id="PS50865"/>
    </source>
</evidence>